<organism evidence="2 3">
    <name type="scientific">Cadophora malorum</name>
    <dbReference type="NCBI Taxonomy" id="108018"/>
    <lineage>
        <taxon>Eukaryota</taxon>
        <taxon>Fungi</taxon>
        <taxon>Dikarya</taxon>
        <taxon>Ascomycota</taxon>
        <taxon>Pezizomycotina</taxon>
        <taxon>Leotiomycetes</taxon>
        <taxon>Helotiales</taxon>
        <taxon>Ploettnerulaceae</taxon>
        <taxon>Cadophora</taxon>
    </lineage>
</organism>
<accession>A0A8H7WA44</accession>
<feature type="region of interest" description="Disordered" evidence="1">
    <location>
        <begin position="284"/>
        <end position="365"/>
    </location>
</feature>
<evidence type="ECO:0000256" key="1">
    <source>
        <dbReference type="SAM" id="MobiDB-lite"/>
    </source>
</evidence>
<reference evidence="2" key="1">
    <citation type="submission" date="2021-02" db="EMBL/GenBank/DDBJ databases">
        <title>Genome sequence Cadophora malorum strain M34.</title>
        <authorList>
            <person name="Stefanovic E."/>
            <person name="Vu D."/>
            <person name="Scully C."/>
            <person name="Dijksterhuis J."/>
            <person name="Roader J."/>
            <person name="Houbraken J."/>
        </authorList>
    </citation>
    <scope>NUCLEOTIDE SEQUENCE</scope>
    <source>
        <strain evidence="2">M34</strain>
    </source>
</reference>
<name>A0A8H7WA44_9HELO</name>
<evidence type="ECO:0000313" key="3">
    <source>
        <dbReference type="Proteomes" id="UP000664132"/>
    </source>
</evidence>
<feature type="compositionally biased region" description="Low complexity" evidence="1">
    <location>
        <begin position="339"/>
        <end position="365"/>
    </location>
</feature>
<comment type="caution">
    <text evidence="2">The sequence shown here is derived from an EMBL/GenBank/DDBJ whole genome shotgun (WGS) entry which is preliminary data.</text>
</comment>
<evidence type="ECO:0000313" key="2">
    <source>
        <dbReference type="EMBL" id="KAG4418738.1"/>
    </source>
</evidence>
<dbReference type="EMBL" id="JAFJYH010000121">
    <property type="protein sequence ID" value="KAG4418738.1"/>
    <property type="molecule type" value="Genomic_DNA"/>
</dbReference>
<feature type="compositionally biased region" description="Low complexity" evidence="1">
    <location>
        <begin position="306"/>
        <end position="317"/>
    </location>
</feature>
<dbReference type="AlphaFoldDB" id="A0A8H7WA44"/>
<keyword evidence="3" id="KW-1185">Reference proteome</keyword>
<feature type="region of interest" description="Disordered" evidence="1">
    <location>
        <begin position="569"/>
        <end position="591"/>
    </location>
</feature>
<dbReference type="OrthoDB" id="4760831at2759"/>
<dbReference type="Proteomes" id="UP000664132">
    <property type="component" value="Unassembled WGS sequence"/>
</dbReference>
<proteinExistence type="predicted"/>
<sequence length="628" mass="69578">MNISSQYDRQAFSPFPSVEDQCNPPPTSRDLDYLQYHISLQDIGKQLQDAANAAYPNDQRSRYYNIYVLLLCWEDEDPKLPVSIEVEELHSLFDTMYDFDVEVWKIPSHSSHNELNRKVLDFVYLGGDCKTDLKIVYYGGHGKLVYNRQASWMSRPDPGDPSYRTVNWSGIQHALEEAESDVLLLLDCCASGTTTGNTDGGHGVTKLVAACGFNSSANPVGPDSFTRALITELGLLSRVGPFTIGMLFSRILCRAQNWMPMGREVQKAALHIVLTQDKRLPRGIQLCPRIQKKTPKQSPRKSKVVASPSPARRIPPSKVSKRRRPAYSRAPVRQTECFSTSTSSLDSTSSDPASVQTGGSSMSSVSSEVDMYPRIAITVRLQETLSQSDFSVDLFAEWIRMMPVLAENVKIEAGFASFSTLLLVSLPVAMWCYLPSNPAISVAGIIRSPNLVPDTKMLTVPALASPVKSNSKKSEANPTPSNLDWGDDTKAFLRLYRFNVSEQDEPYFELLPGIGATSRLPRQVYLDTSQRSLLGTYTCQYPGFCFSRVSMAFTSPNELTRHYRQSHITDHDDRAGSPMHRMPSQPSVGTQDSAVGMYDSSFSDPPVFYSVESTVTDVGSADGHGFAS</sequence>
<feature type="compositionally biased region" description="Basic residues" evidence="1">
    <location>
        <begin position="290"/>
        <end position="303"/>
    </location>
</feature>
<gene>
    <name evidence="2" type="ORF">IFR04_008100</name>
</gene>
<protein>
    <submittedName>
        <fullName evidence="2">Uncharacterized protein</fullName>
    </submittedName>
</protein>